<reference evidence="1" key="1">
    <citation type="submission" date="2022-10" db="EMBL/GenBank/DDBJ databases">
        <title>Tapping the CABI collections for fungal endophytes: first genome assemblies for Collariella, Neodidymelliopsis, Ascochyta clinopodiicola, Didymella pomorum, Didymosphaeria variabile, Neocosmospora piperis and Neocucurbitaria cava.</title>
        <authorList>
            <person name="Hill R."/>
        </authorList>
    </citation>
    <scope>NUCLEOTIDE SEQUENCE</scope>
    <source>
        <strain evidence="1">IMI 360193</strain>
    </source>
</reference>
<name>A0A9W9BUL8_9PLEO</name>
<proteinExistence type="predicted"/>
<gene>
    <name evidence="1" type="ORF">N0V87_010517</name>
</gene>
<keyword evidence="2" id="KW-1185">Reference proteome</keyword>
<organism evidence="1 2">
    <name type="scientific">Didymella glomerata</name>
    <dbReference type="NCBI Taxonomy" id="749621"/>
    <lineage>
        <taxon>Eukaryota</taxon>
        <taxon>Fungi</taxon>
        <taxon>Dikarya</taxon>
        <taxon>Ascomycota</taxon>
        <taxon>Pezizomycotina</taxon>
        <taxon>Dothideomycetes</taxon>
        <taxon>Pleosporomycetidae</taxon>
        <taxon>Pleosporales</taxon>
        <taxon>Pleosporineae</taxon>
        <taxon>Didymellaceae</taxon>
        <taxon>Didymella</taxon>
    </lineage>
</organism>
<dbReference type="PANTHER" id="PTHR35179:SF1">
    <property type="entry name" value="INTEGRAL MEMBRANE PROTEIN"/>
    <property type="match status" value="1"/>
</dbReference>
<dbReference type="OrthoDB" id="420564at2759"/>
<dbReference type="AlphaFoldDB" id="A0A9W9BUL8"/>
<dbReference type="Proteomes" id="UP001140562">
    <property type="component" value="Unassembled WGS sequence"/>
</dbReference>
<accession>A0A9W9BUL8</accession>
<evidence type="ECO:0000313" key="2">
    <source>
        <dbReference type="Proteomes" id="UP001140562"/>
    </source>
</evidence>
<sequence length="368" mass="42176">MTSISIPELEPLAVSEFPGHMPHASSQGLCGELAIPHTEGEELEEPILPPRQKFKDPSWMTKNAGKRIHLIAHWEVKSSFEPVKSTGGYEFLCSYSWKQTVRNTIYVPGTPLKWTPPALPKQLAPDTGFHWCDQHGHRVPRHQFEPVFQALVVMNPTVRFNNIDIVVNRNTLQKLFNFFSFKRGQAFHVDLDMVKNTLFIGRREAKAKTKQYSGYRRNFEEAFTTEDPQLPESQGHHRIIRYRFGGLNLLVRIEADGYYPKGEDDEDSPDEFFRNVLGTATQTTIQHCGPHPTIAIAQGTMVPHNNTLELNSRSSKGAAFEQMWFGRTPYLCIAKHKKGSRGFIEAADVIRIKQSEFEEWEVRTRSIW</sequence>
<dbReference type="PANTHER" id="PTHR35179">
    <property type="entry name" value="PROTEIN CBG02620"/>
    <property type="match status" value="1"/>
</dbReference>
<dbReference type="EMBL" id="JAPEUV010000262">
    <property type="protein sequence ID" value="KAJ4329853.1"/>
    <property type="molecule type" value="Genomic_DNA"/>
</dbReference>
<evidence type="ECO:0000313" key="1">
    <source>
        <dbReference type="EMBL" id="KAJ4329853.1"/>
    </source>
</evidence>
<protein>
    <submittedName>
        <fullName evidence="1">Uncharacterized protein</fullName>
    </submittedName>
</protein>
<comment type="caution">
    <text evidence="1">The sequence shown here is derived from an EMBL/GenBank/DDBJ whole genome shotgun (WGS) entry which is preliminary data.</text>
</comment>